<reference evidence="2 3" key="1">
    <citation type="submission" date="2017-05" db="EMBL/GenBank/DDBJ databases">
        <authorList>
            <person name="Varghese N."/>
            <person name="Submissions S."/>
        </authorList>
    </citation>
    <scope>NUCLEOTIDE SEQUENCE [LARGE SCALE GENOMIC DNA]</scope>
    <source>
        <strain evidence="2 3">DSM 45474</strain>
    </source>
</reference>
<dbReference type="RefSeq" id="WP_142504102.1">
    <property type="nucleotide sequence ID" value="NZ_FXTI01000001.1"/>
</dbReference>
<gene>
    <name evidence="2" type="ORF">SAMN06264849_101424</name>
</gene>
<accession>A0A521AYQ6</accession>
<feature type="transmembrane region" description="Helical" evidence="1">
    <location>
        <begin position="12"/>
        <end position="28"/>
    </location>
</feature>
<keyword evidence="3" id="KW-1185">Reference proteome</keyword>
<evidence type="ECO:0000256" key="1">
    <source>
        <dbReference type="SAM" id="Phobius"/>
    </source>
</evidence>
<dbReference type="Proteomes" id="UP000315636">
    <property type="component" value="Unassembled WGS sequence"/>
</dbReference>
<dbReference type="EMBL" id="FXTI01000001">
    <property type="protein sequence ID" value="SMO39964.1"/>
    <property type="molecule type" value="Genomic_DNA"/>
</dbReference>
<keyword evidence="1" id="KW-0812">Transmembrane</keyword>
<evidence type="ECO:0000313" key="2">
    <source>
        <dbReference type="EMBL" id="SMO39964.1"/>
    </source>
</evidence>
<dbReference type="NCBIfam" id="TIGR02896">
    <property type="entry name" value="spore_III_AF"/>
    <property type="match status" value="1"/>
</dbReference>
<dbReference type="InterPro" id="IPR014245">
    <property type="entry name" value="Spore_III_AF"/>
</dbReference>
<keyword evidence="1" id="KW-0472">Membrane</keyword>
<keyword evidence="1" id="KW-1133">Transmembrane helix</keyword>
<proteinExistence type="predicted"/>
<evidence type="ECO:0000313" key="3">
    <source>
        <dbReference type="Proteomes" id="UP000315636"/>
    </source>
</evidence>
<protein>
    <submittedName>
        <fullName evidence="2">Stage III sporulation protein AF</fullName>
    </submittedName>
</protein>
<organism evidence="2 3">
    <name type="scientific">Melghirimyces algeriensis</name>
    <dbReference type="NCBI Taxonomy" id="910412"/>
    <lineage>
        <taxon>Bacteria</taxon>
        <taxon>Bacillati</taxon>
        <taxon>Bacillota</taxon>
        <taxon>Bacilli</taxon>
        <taxon>Bacillales</taxon>
        <taxon>Thermoactinomycetaceae</taxon>
        <taxon>Melghirimyces</taxon>
    </lineage>
</organism>
<dbReference type="Pfam" id="PF09581">
    <property type="entry name" value="Spore_III_AF"/>
    <property type="match status" value="1"/>
</dbReference>
<feature type="transmembrane region" description="Helical" evidence="1">
    <location>
        <begin position="34"/>
        <end position="55"/>
    </location>
</feature>
<name>A0A521AYQ6_9BACL</name>
<dbReference type="AlphaFoldDB" id="A0A521AYQ6"/>
<dbReference type="OrthoDB" id="2375554at2"/>
<sequence>MIELMSNWLKQIVVLVLIAVFIDLLLPNNTMEKYVKLVMGLLIILAILSPILQLIQQDLDLKSLAFNERNIGDANLASLSSIQEESKKLKESQKRLTHDEVQMRLAEMIRNKVEDQFDVEVVQSRVRIQSKKESSPQIIGVTLKVRPGTEEKNDVTTVKPVEEVEPVIIDEKKTEPQKDEKSSSEDNRWKRKIVGFLQKSFQLQAKEIKVEILKRDLGR</sequence>